<dbReference type="PANTHER" id="PTHR46509">
    <property type="entry name" value="PHOSPHOADENOSINE PHOSPHOSULFATE REDUCTASE"/>
    <property type="match status" value="1"/>
</dbReference>
<dbReference type="GO" id="GO:0051539">
    <property type="term" value="F:4 iron, 4 sulfur cluster binding"/>
    <property type="evidence" value="ECO:0007669"/>
    <property type="project" value="UniProtKB-UniRule"/>
</dbReference>
<evidence type="ECO:0000256" key="2">
    <source>
        <dbReference type="ARBA" id="ARBA00023002"/>
    </source>
</evidence>
<sequence length="359" mass="39280">MLQTLEGIQNGLRLSVTTPLEEVETAAASEEVLVLEFDTFRDGRGFSLAAVLRERGYGGRLIAAGKLLPDQARHLRRSGFDAVELAPGADAAAWARMDQAFSAVYQPAGDAAPTIWRRRHAASNDRDLEALAERLNREVEGRSAPEIVRAALDPALGLRIGTISSFGAESAALLHIIAEERPETPVVFLETGQHFLQTLSYRTQLTKTLGLSDVRLVTPDAGEKAALDARDDLWRTDADACCDLRKVRPLARATAWFNALITGRKRYQAATRAALKPFEVLDGVLRINPLADWDADDVETWLDAHDLPRHPLVEQGYASIGCWPCTRAIQTGEDARAGRWSGMDKVECGIHLGKRQAAA</sequence>
<dbReference type="GO" id="GO:0043866">
    <property type="term" value="F:adenylyl-sulfate reductase (thioredoxin) activity"/>
    <property type="evidence" value="ECO:0007669"/>
    <property type="project" value="UniProtKB-EC"/>
</dbReference>
<feature type="binding site" evidence="4">
    <location>
        <position position="325"/>
    </location>
    <ligand>
        <name>[4Fe-4S] cluster</name>
        <dbReference type="ChEBI" id="CHEBI:49883"/>
    </ligand>
</feature>
<comment type="subcellular location">
    <subcellularLocation>
        <location evidence="4">Cytoplasm</location>
    </subcellularLocation>
</comment>
<evidence type="ECO:0000313" key="6">
    <source>
        <dbReference type="EMBL" id="WEK38756.1"/>
    </source>
</evidence>
<comment type="function">
    <text evidence="4">Catalyzes the formation of sulfite from adenosine 5'-phosphosulfate (APS) using thioredoxin as an electron donor.</text>
</comment>
<accession>A0AAJ5WV00</accession>
<dbReference type="InterPro" id="IPR004511">
    <property type="entry name" value="PAPS/APS_Rdtase"/>
</dbReference>
<gene>
    <name evidence="4" type="primary">cysH</name>
    <name evidence="6" type="ORF">P0Y50_09355</name>
</gene>
<evidence type="ECO:0000256" key="4">
    <source>
        <dbReference type="HAMAP-Rule" id="MF_00063"/>
    </source>
</evidence>
<feature type="binding site" evidence="4">
    <location>
        <position position="322"/>
    </location>
    <ligand>
        <name>[4Fe-4S] cluster</name>
        <dbReference type="ChEBI" id="CHEBI:49883"/>
    </ligand>
</feature>
<dbReference type="HAMAP" id="MF_00063">
    <property type="entry name" value="CysH"/>
    <property type="match status" value="1"/>
</dbReference>
<keyword evidence="4" id="KW-0479">Metal-binding</keyword>
<dbReference type="PANTHER" id="PTHR46509:SF1">
    <property type="entry name" value="PHOSPHOADENOSINE PHOSPHOSULFATE REDUCTASE"/>
    <property type="match status" value="1"/>
</dbReference>
<dbReference type="EC" id="1.8.4.10" evidence="4"/>
<dbReference type="InterPro" id="IPR014729">
    <property type="entry name" value="Rossmann-like_a/b/a_fold"/>
</dbReference>
<dbReference type="GO" id="GO:0005737">
    <property type="term" value="C:cytoplasm"/>
    <property type="evidence" value="ECO:0007669"/>
    <property type="project" value="UniProtKB-SubCell"/>
</dbReference>
<feature type="domain" description="Phosphoadenosine phosphosulphate reductase" evidence="5">
    <location>
        <begin position="163"/>
        <end position="328"/>
    </location>
</feature>
<protein>
    <recommendedName>
        <fullName evidence="4">Adenosine 5'-phosphosulfate reductase</fullName>
        <shortName evidence="4">APS reductase</shortName>
        <ecNumber evidence="4">1.8.4.10</ecNumber>
    </recommendedName>
    <alternativeName>
        <fullName evidence="4">5'-adenylylsulfate reductase</fullName>
    </alternativeName>
    <alternativeName>
        <fullName evidence="4">Thioredoxin-dependent 5'-adenylylsulfate reductase</fullName>
    </alternativeName>
</protein>
<dbReference type="GO" id="GO:0070814">
    <property type="term" value="P:hydrogen sulfide biosynthetic process"/>
    <property type="evidence" value="ECO:0007669"/>
    <property type="project" value="UniProtKB-UniRule"/>
</dbReference>
<dbReference type="AlphaFoldDB" id="A0AAJ5WV00"/>
<comment type="cofactor">
    <cofactor evidence="4">
        <name>[4Fe-4S] cluster</name>
        <dbReference type="ChEBI" id="CHEBI:49883"/>
    </cofactor>
    <text evidence="4">Binds 1 [4Fe-4S] cluster per subunit.</text>
</comment>
<keyword evidence="4" id="KW-0408">Iron</keyword>
<dbReference type="NCBIfam" id="TIGR00434">
    <property type="entry name" value="cysH"/>
    <property type="match status" value="1"/>
</dbReference>
<dbReference type="Pfam" id="PF06073">
    <property type="entry name" value="DUF934"/>
    <property type="match status" value="1"/>
</dbReference>
<feature type="binding site" evidence="4">
    <location>
        <position position="242"/>
    </location>
    <ligand>
        <name>[4Fe-4S] cluster</name>
        <dbReference type="ChEBI" id="CHEBI:49883"/>
    </ligand>
</feature>
<dbReference type="Pfam" id="PF01507">
    <property type="entry name" value="PAPS_reduct"/>
    <property type="match status" value="1"/>
</dbReference>
<comment type="catalytic activity">
    <reaction evidence="4">
        <text>[thioredoxin]-disulfide + sulfite + AMP + 2 H(+) = adenosine 5'-phosphosulfate + [thioredoxin]-dithiol</text>
        <dbReference type="Rhea" id="RHEA:21976"/>
        <dbReference type="Rhea" id="RHEA-COMP:10698"/>
        <dbReference type="Rhea" id="RHEA-COMP:10700"/>
        <dbReference type="ChEBI" id="CHEBI:15378"/>
        <dbReference type="ChEBI" id="CHEBI:17359"/>
        <dbReference type="ChEBI" id="CHEBI:29950"/>
        <dbReference type="ChEBI" id="CHEBI:50058"/>
        <dbReference type="ChEBI" id="CHEBI:58243"/>
        <dbReference type="ChEBI" id="CHEBI:456215"/>
        <dbReference type="EC" id="1.8.4.10"/>
    </reaction>
</comment>
<keyword evidence="2 4" id="KW-0560">Oxidoreductase</keyword>
<dbReference type="GO" id="GO:0004604">
    <property type="term" value="F:phosphoadenylyl-sulfate reductase (thioredoxin) activity"/>
    <property type="evidence" value="ECO:0007669"/>
    <property type="project" value="UniProtKB-UniRule"/>
</dbReference>
<proteinExistence type="inferred from homology"/>
<dbReference type="InterPro" id="IPR008318">
    <property type="entry name" value="UCP030820"/>
</dbReference>
<keyword evidence="4" id="KW-0963">Cytoplasm</keyword>
<dbReference type="NCBIfam" id="NF002537">
    <property type="entry name" value="PRK02090.1"/>
    <property type="match status" value="1"/>
</dbReference>
<name>A0AAJ5WV00_9CAUL</name>
<reference evidence="6" key="1">
    <citation type="submission" date="2023-03" db="EMBL/GenBank/DDBJ databases">
        <title>Andean soil-derived lignocellulolytic bacterial consortium as a source of novel taxa and putative plastic-active enzymes.</title>
        <authorList>
            <person name="Diaz-Garcia L."/>
            <person name="Chuvochina M."/>
            <person name="Feuerriegel G."/>
            <person name="Bunk B."/>
            <person name="Sproer C."/>
            <person name="Streit W.R."/>
            <person name="Rodriguez L.M."/>
            <person name="Overmann J."/>
            <person name="Jimenez D.J."/>
        </authorList>
    </citation>
    <scope>NUCLEOTIDE SEQUENCE</scope>
    <source>
        <strain evidence="6">MAG 833</strain>
    </source>
</reference>
<dbReference type="SUPFAM" id="SSF52402">
    <property type="entry name" value="Adenine nucleotide alpha hydrolases-like"/>
    <property type="match status" value="1"/>
</dbReference>
<evidence type="ECO:0000256" key="3">
    <source>
        <dbReference type="ARBA" id="ARBA00024327"/>
    </source>
</evidence>
<organism evidence="6 7">
    <name type="scientific">Candidatus Brevundimonas colombiensis</name>
    <dbReference type="NCBI Taxonomy" id="3121376"/>
    <lineage>
        <taxon>Bacteria</taxon>
        <taxon>Pseudomonadati</taxon>
        <taxon>Pseudomonadota</taxon>
        <taxon>Alphaproteobacteria</taxon>
        <taxon>Caulobacterales</taxon>
        <taxon>Caulobacteraceae</taxon>
        <taxon>Brevundimonas</taxon>
    </lineage>
</organism>
<dbReference type="GO" id="GO:0019379">
    <property type="term" value="P:sulfate assimilation, phosphoadenylyl sulfate reduction by phosphoadenylyl-sulfate reductase (thioredoxin)"/>
    <property type="evidence" value="ECO:0007669"/>
    <property type="project" value="UniProtKB-UniRule"/>
</dbReference>
<feature type="binding site" evidence="4">
    <location>
        <position position="241"/>
    </location>
    <ligand>
        <name>[4Fe-4S] cluster</name>
        <dbReference type="ChEBI" id="CHEBI:49883"/>
    </ligand>
</feature>
<feature type="active site" description="Nucleophile; cysteine thiosulfonate intermediate" evidence="4">
    <location>
        <position position="348"/>
    </location>
</feature>
<keyword evidence="4" id="KW-0411">Iron-sulfur</keyword>
<evidence type="ECO:0000259" key="5">
    <source>
        <dbReference type="Pfam" id="PF01507"/>
    </source>
</evidence>
<dbReference type="Gene3D" id="3.40.50.620">
    <property type="entry name" value="HUPs"/>
    <property type="match status" value="1"/>
</dbReference>
<dbReference type="Proteomes" id="UP001213664">
    <property type="component" value="Chromosome"/>
</dbReference>
<comment type="similarity">
    <text evidence="1 4">Belongs to the PAPS reductase family. CysH subfamily.</text>
</comment>
<comment type="pathway">
    <text evidence="3 4">Sulfur metabolism; hydrogen sulfide biosynthesis; sulfite from sulfate.</text>
</comment>
<dbReference type="InterPro" id="IPR002500">
    <property type="entry name" value="PAPS_reduct_dom"/>
</dbReference>
<dbReference type="GO" id="GO:0046872">
    <property type="term" value="F:metal ion binding"/>
    <property type="evidence" value="ECO:0007669"/>
    <property type="project" value="UniProtKB-KW"/>
</dbReference>
<dbReference type="EMBL" id="CP119326">
    <property type="protein sequence ID" value="WEK38756.1"/>
    <property type="molecule type" value="Genomic_DNA"/>
</dbReference>
<evidence type="ECO:0000256" key="1">
    <source>
        <dbReference type="ARBA" id="ARBA00009732"/>
    </source>
</evidence>
<evidence type="ECO:0000313" key="7">
    <source>
        <dbReference type="Proteomes" id="UP001213664"/>
    </source>
</evidence>